<proteinExistence type="predicted"/>
<name>A0A4R7EM77_9FLAO</name>
<keyword evidence="2" id="KW-0238">DNA-binding</keyword>
<dbReference type="SUPFAM" id="SSF51306">
    <property type="entry name" value="LexA/Signal peptidase"/>
    <property type="match status" value="1"/>
</dbReference>
<comment type="caution">
    <text evidence="5">The sequence shown here is derived from an EMBL/GenBank/DDBJ whole genome shotgun (WGS) entry which is preliminary data.</text>
</comment>
<evidence type="ECO:0000256" key="3">
    <source>
        <dbReference type="ARBA" id="ARBA00023163"/>
    </source>
</evidence>
<protein>
    <submittedName>
        <fullName evidence="5">Phage repressor protein C with HTH and peptisase S24 domain</fullName>
    </submittedName>
</protein>
<dbReference type="InterPro" id="IPR015927">
    <property type="entry name" value="Peptidase_S24_S26A/B/C"/>
</dbReference>
<sequence>MKSIVTKLKQYLEHKEIAISYAEKEIGVSNGTLSKPFKNNTTIKTDTLEKFLNKYSDINPEWLLTGKGEMLKDNYQNTASNTADSSTVPIPLISAGGITHKGSNTVKVVQKNIINGYSIPEFTQRGVEYIIRMSGLSMYPKYNNGDLLGCKSIEDKSFFQWGKIYALDTDQGLMIKRLYPSDKEDHLECHSDNKDYPPFTIHKSSIITMAIVVGVIQLE</sequence>
<dbReference type="Gene3D" id="1.10.260.40">
    <property type="entry name" value="lambda repressor-like DNA-binding domains"/>
    <property type="match status" value="1"/>
</dbReference>
<dbReference type="Gene3D" id="2.10.109.10">
    <property type="entry name" value="Umud Fragment, subunit A"/>
    <property type="match status" value="1"/>
</dbReference>
<keyword evidence="6" id="KW-1185">Reference proteome</keyword>
<evidence type="ECO:0000313" key="5">
    <source>
        <dbReference type="EMBL" id="TDS50720.1"/>
    </source>
</evidence>
<dbReference type="PANTHER" id="PTHR40661:SF1">
    <property type="entry name" value="HTH CRO_C1-TYPE DOMAIN-CONTAINING PROTEIN"/>
    <property type="match status" value="1"/>
</dbReference>
<gene>
    <name evidence="5" type="ORF">C8P70_1513</name>
</gene>
<dbReference type="InterPro" id="IPR039418">
    <property type="entry name" value="LexA-like"/>
</dbReference>
<feature type="domain" description="Peptidase S24/S26A/S26B/S26C" evidence="4">
    <location>
        <begin position="125"/>
        <end position="212"/>
    </location>
</feature>
<dbReference type="EMBL" id="SOAG01000051">
    <property type="protein sequence ID" value="TDS50720.1"/>
    <property type="molecule type" value="Genomic_DNA"/>
</dbReference>
<dbReference type="CDD" id="cd00093">
    <property type="entry name" value="HTH_XRE"/>
    <property type="match status" value="1"/>
</dbReference>
<dbReference type="PANTHER" id="PTHR40661">
    <property type="match status" value="1"/>
</dbReference>
<dbReference type="OrthoDB" id="796548at2"/>
<dbReference type="InterPro" id="IPR010982">
    <property type="entry name" value="Lambda_DNA-bd_dom_sf"/>
</dbReference>
<dbReference type="AlphaFoldDB" id="A0A4R7EM77"/>
<evidence type="ECO:0000259" key="4">
    <source>
        <dbReference type="Pfam" id="PF00717"/>
    </source>
</evidence>
<dbReference type="Proteomes" id="UP000295215">
    <property type="component" value="Unassembled WGS sequence"/>
</dbReference>
<evidence type="ECO:0000256" key="1">
    <source>
        <dbReference type="ARBA" id="ARBA00023015"/>
    </source>
</evidence>
<reference evidence="5 6" key="1">
    <citation type="submission" date="2019-03" db="EMBL/GenBank/DDBJ databases">
        <title>Genomic Encyclopedia of Archaeal and Bacterial Type Strains, Phase II (KMG-II): from individual species to whole genera.</title>
        <authorList>
            <person name="Goeker M."/>
        </authorList>
    </citation>
    <scope>NUCLEOTIDE SEQUENCE [LARGE SCALE GENOMIC DNA]</scope>
    <source>
        <strain evidence="5 6">DSM 28213</strain>
    </source>
</reference>
<keyword evidence="1" id="KW-0805">Transcription regulation</keyword>
<evidence type="ECO:0000256" key="2">
    <source>
        <dbReference type="ARBA" id="ARBA00023125"/>
    </source>
</evidence>
<accession>A0A4R7EM77</accession>
<organism evidence="5 6">
    <name type="scientific">Myroides indicus</name>
    <dbReference type="NCBI Taxonomy" id="1323422"/>
    <lineage>
        <taxon>Bacteria</taxon>
        <taxon>Pseudomonadati</taxon>
        <taxon>Bacteroidota</taxon>
        <taxon>Flavobacteriia</taxon>
        <taxon>Flavobacteriales</taxon>
        <taxon>Flavobacteriaceae</taxon>
        <taxon>Myroides</taxon>
    </lineage>
</organism>
<dbReference type="CDD" id="cd06529">
    <property type="entry name" value="S24_LexA-like"/>
    <property type="match status" value="1"/>
</dbReference>
<dbReference type="GO" id="GO:0003677">
    <property type="term" value="F:DNA binding"/>
    <property type="evidence" value="ECO:0007669"/>
    <property type="project" value="UniProtKB-KW"/>
</dbReference>
<keyword evidence="3" id="KW-0804">Transcription</keyword>
<evidence type="ECO:0000313" key="6">
    <source>
        <dbReference type="Proteomes" id="UP000295215"/>
    </source>
</evidence>
<dbReference type="Pfam" id="PF00717">
    <property type="entry name" value="Peptidase_S24"/>
    <property type="match status" value="1"/>
</dbReference>
<dbReference type="InterPro" id="IPR001387">
    <property type="entry name" value="Cro/C1-type_HTH"/>
</dbReference>
<dbReference type="InterPro" id="IPR036286">
    <property type="entry name" value="LexA/Signal_pep-like_sf"/>
</dbReference>
<dbReference type="RefSeq" id="WP_133713802.1">
    <property type="nucleotide sequence ID" value="NZ_SOAG01000051.1"/>
</dbReference>